<protein>
    <submittedName>
        <fullName evidence="2">Glycosyltransferase family 1 protein</fullName>
    </submittedName>
</protein>
<evidence type="ECO:0000313" key="3">
    <source>
        <dbReference type="Proteomes" id="UP000782554"/>
    </source>
</evidence>
<evidence type="ECO:0000313" key="2">
    <source>
        <dbReference type="EMBL" id="MBX7501993.1"/>
    </source>
</evidence>
<organism evidence="2 3">
    <name type="scientific">Qipengyuania mesophila</name>
    <dbReference type="NCBI Taxonomy" id="2867246"/>
    <lineage>
        <taxon>Bacteria</taxon>
        <taxon>Pseudomonadati</taxon>
        <taxon>Pseudomonadota</taxon>
        <taxon>Alphaproteobacteria</taxon>
        <taxon>Sphingomonadales</taxon>
        <taxon>Erythrobacteraceae</taxon>
        <taxon>Qipengyuania</taxon>
    </lineage>
</organism>
<dbReference type="PANTHER" id="PTHR45947:SF3">
    <property type="entry name" value="SULFOQUINOVOSYL TRANSFERASE SQD2"/>
    <property type="match status" value="1"/>
</dbReference>
<dbReference type="Gene3D" id="3.40.50.2000">
    <property type="entry name" value="Glycogen Phosphorylase B"/>
    <property type="match status" value="2"/>
</dbReference>
<keyword evidence="3" id="KW-1185">Reference proteome</keyword>
<proteinExistence type="predicted"/>
<dbReference type="CDD" id="cd03814">
    <property type="entry name" value="GT4-like"/>
    <property type="match status" value="1"/>
</dbReference>
<accession>A0ABS7JWR9</accession>
<dbReference type="SUPFAM" id="SSF53756">
    <property type="entry name" value="UDP-Glycosyltransferase/glycogen phosphorylase"/>
    <property type="match status" value="1"/>
</dbReference>
<dbReference type="EMBL" id="JAIGNU010000002">
    <property type="protein sequence ID" value="MBX7501993.1"/>
    <property type="molecule type" value="Genomic_DNA"/>
</dbReference>
<dbReference type="InterPro" id="IPR050194">
    <property type="entry name" value="Glycosyltransferase_grp1"/>
</dbReference>
<feature type="domain" description="Glycosyltransferase subfamily 4-like N-terminal" evidence="1">
    <location>
        <begin position="21"/>
        <end position="186"/>
    </location>
</feature>
<evidence type="ECO:0000259" key="1">
    <source>
        <dbReference type="Pfam" id="PF13439"/>
    </source>
</evidence>
<dbReference type="RefSeq" id="WP_221603174.1">
    <property type="nucleotide sequence ID" value="NZ_JAIGNU010000002.1"/>
</dbReference>
<name>A0ABS7JWR9_9SPHN</name>
<dbReference type="Pfam" id="PF13439">
    <property type="entry name" value="Glyco_transf_4"/>
    <property type="match status" value="1"/>
</dbReference>
<reference evidence="2 3" key="1">
    <citation type="submission" date="2021-08" db="EMBL/GenBank/DDBJ databases">
        <title>Comparative Genomics Analysis of the Genus Qipengyuania Reveals Extensive Genetic Diversity and Metabolic Versatility, Including the Description of Fifteen Novel Species.</title>
        <authorList>
            <person name="Liu Y."/>
        </authorList>
    </citation>
    <scope>NUCLEOTIDE SEQUENCE [LARGE SCALE GENOMIC DNA]</scope>
    <source>
        <strain evidence="2 3">YG27</strain>
    </source>
</reference>
<dbReference type="Proteomes" id="UP000782554">
    <property type="component" value="Unassembled WGS sequence"/>
</dbReference>
<dbReference type="Pfam" id="PF13692">
    <property type="entry name" value="Glyco_trans_1_4"/>
    <property type="match status" value="1"/>
</dbReference>
<dbReference type="InterPro" id="IPR028098">
    <property type="entry name" value="Glyco_trans_4-like_N"/>
</dbReference>
<sequence length="391" mass="42662">MDVTDLRIALFSGNYNYTRDGCNQALNRLAEYLLRQGAALRVYSPVVAEPDFPPTGDLVDVPNMRMPVKNRGEYRLGLPLDAKARADLEAFAPNTVHLSAPDFTGHSALNWARKHDVPVLASVHTRFETYPQYYGMGFLEPAVIALLRRFYHRCDALVAPSQSQIDELKAQGMHDDISIWSRGVDRTVFHPSKRDLEWRRSLGLADDDVAIVFLGRLVMEKGLDVFAETIVQLRKRQVPHKVLVIGDGPARGWFEKALPGGIFAGFKTGADLGKALASGDIFFNPSITETFGNVTLEAMACGLPVVAAGATGAASLVTDGETGRLVPPGKPDIFAPACAEALAPYCLDDELRLRHGANGEKAAGAYSWDAINQAVVDTYMRLHEQRAAEAA</sequence>
<comment type="caution">
    <text evidence="2">The sequence shown here is derived from an EMBL/GenBank/DDBJ whole genome shotgun (WGS) entry which is preliminary data.</text>
</comment>
<gene>
    <name evidence="2" type="ORF">K3181_11120</name>
</gene>
<dbReference type="PANTHER" id="PTHR45947">
    <property type="entry name" value="SULFOQUINOVOSYL TRANSFERASE SQD2"/>
    <property type="match status" value="1"/>
</dbReference>